<proteinExistence type="predicted"/>
<dbReference type="RefSeq" id="XP_026730067.1">
    <property type="nucleotide sequence ID" value="XM_026874266.1"/>
</dbReference>
<evidence type="ECO:0000313" key="3">
    <source>
        <dbReference type="RefSeq" id="XP_026730067.1"/>
    </source>
</evidence>
<feature type="chain" id="PRO_5028879211" evidence="1">
    <location>
        <begin position="23"/>
        <end position="158"/>
    </location>
</feature>
<accession>A0A7E5VP55</accession>
<keyword evidence="1" id="KW-0732">Signal</keyword>
<dbReference type="KEGG" id="tnl:113495486"/>
<keyword evidence="2" id="KW-1185">Reference proteome</keyword>
<dbReference type="AlphaFoldDB" id="A0A7E5VP55"/>
<dbReference type="Proteomes" id="UP000322000">
    <property type="component" value="Chromosome 6"/>
</dbReference>
<gene>
    <name evidence="3" type="primary">LOC113495486</name>
</gene>
<name>A0A7E5VP55_TRINI</name>
<evidence type="ECO:0000313" key="2">
    <source>
        <dbReference type="Proteomes" id="UP000322000"/>
    </source>
</evidence>
<protein>
    <submittedName>
        <fullName evidence="3">Uncharacterized protein LOC113495486</fullName>
    </submittedName>
</protein>
<dbReference type="InParanoid" id="A0A7E5VP55"/>
<feature type="signal peptide" evidence="1">
    <location>
        <begin position="1"/>
        <end position="22"/>
    </location>
</feature>
<dbReference type="OrthoDB" id="6874197at2759"/>
<dbReference type="GeneID" id="113495486"/>
<evidence type="ECO:0000256" key="1">
    <source>
        <dbReference type="SAM" id="SignalP"/>
    </source>
</evidence>
<sequence>MGKYFVPAIVVAVCGIICLSEGNPEISMFGKLEPFNVDDFLNPPKMDEKNVTCYIPFIKCLKTLKSKKSICVLQRDKGLVTMASICDVHIQNCVVQTDGNFAFGTISDDDIFYFNGKKHNCLYYFKQTKNLKEASKLYANGWVGDTTTPTSFTDTTTY</sequence>
<organism evidence="2 3">
    <name type="scientific">Trichoplusia ni</name>
    <name type="common">Cabbage looper</name>
    <dbReference type="NCBI Taxonomy" id="7111"/>
    <lineage>
        <taxon>Eukaryota</taxon>
        <taxon>Metazoa</taxon>
        <taxon>Ecdysozoa</taxon>
        <taxon>Arthropoda</taxon>
        <taxon>Hexapoda</taxon>
        <taxon>Insecta</taxon>
        <taxon>Pterygota</taxon>
        <taxon>Neoptera</taxon>
        <taxon>Endopterygota</taxon>
        <taxon>Lepidoptera</taxon>
        <taxon>Glossata</taxon>
        <taxon>Ditrysia</taxon>
        <taxon>Noctuoidea</taxon>
        <taxon>Noctuidae</taxon>
        <taxon>Plusiinae</taxon>
        <taxon>Trichoplusia</taxon>
    </lineage>
</organism>
<reference evidence="3" key="1">
    <citation type="submission" date="2025-08" db="UniProtKB">
        <authorList>
            <consortium name="RefSeq"/>
        </authorList>
    </citation>
    <scope>IDENTIFICATION</scope>
</reference>